<dbReference type="PANTHER" id="PTHR44757:SF2">
    <property type="entry name" value="BIOFILM ARCHITECTURE MAINTENANCE PROTEIN MBAA"/>
    <property type="match status" value="1"/>
</dbReference>
<dbReference type="InterPro" id="IPR035919">
    <property type="entry name" value="EAL_sf"/>
</dbReference>
<evidence type="ECO:0000259" key="3">
    <source>
        <dbReference type="PROSITE" id="PS50113"/>
    </source>
</evidence>
<dbReference type="SMART" id="SM00065">
    <property type="entry name" value="GAF"/>
    <property type="match status" value="2"/>
</dbReference>
<reference evidence="6" key="1">
    <citation type="journal article" date="2020" name="mSystems">
        <title>Genome- and Community-Level Interaction Insights into Carbon Utilization and Element Cycling Functions of Hydrothermarchaeota in Hydrothermal Sediment.</title>
        <authorList>
            <person name="Zhou Z."/>
            <person name="Liu Y."/>
            <person name="Xu W."/>
            <person name="Pan J."/>
            <person name="Luo Z.H."/>
            <person name="Li M."/>
        </authorList>
    </citation>
    <scope>NUCLEOTIDE SEQUENCE [LARGE SCALE GENOMIC DNA]</scope>
    <source>
        <strain evidence="6">HyVt-443</strain>
    </source>
</reference>
<dbReference type="SUPFAM" id="SSF55785">
    <property type="entry name" value="PYP-like sensor domain (PAS domain)"/>
    <property type="match status" value="1"/>
</dbReference>
<dbReference type="EMBL" id="DRKP01000045">
    <property type="protein sequence ID" value="HEB95474.1"/>
    <property type="molecule type" value="Genomic_DNA"/>
</dbReference>
<dbReference type="SUPFAM" id="SSF55073">
    <property type="entry name" value="Nucleotide cyclase"/>
    <property type="match status" value="1"/>
</dbReference>
<dbReference type="InterPro" id="IPR043128">
    <property type="entry name" value="Rev_trsase/Diguanyl_cyclase"/>
</dbReference>
<dbReference type="Pfam" id="PF00990">
    <property type="entry name" value="GGDEF"/>
    <property type="match status" value="1"/>
</dbReference>
<dbReference type="NCBIfam" id="TIGR00254">
    <property type="entry name" value="GGDEF"/>
    <property type="match status" value="1"/>
</dbReference>
<dbReference type="PANTHER" id="PTHR44757">
    <property type="entry name" value="DIGUANYLATE CYCLASE DGCP"/>
    <property type="match status" value="1"/>
</dbReference>
<dbReference type="InterPro" id="IPR000014">
    <property type="entry name" value="PAS"/>
</dbReference>
<feature type="domain" description="EAL" evidence="4">
    <location>
        <begin position="658"/>
        <end position="911"/>
    </location>
</feature>
<evidence type="ECO:0000259" key="5">
    <source>
        <dbReference type="PROSITE" id="PS50887"/>
    </source>
</evidence>
<dbReference type="Gene3D" id="3.30.450.20">
    <property type="entry name" value="PAS domain"/>
    <property type="match status" value="1"/>
</dbReference>
<dbReference type="PROSITE" id="PS50113">
    <property type="entry name" value="PAC"/>
    <property type="match status" value="1"/>
</dbReference>
<comment type="cofactor">
    <cofactor evidence="1">
        <name>Mg(2+)</name>
        <dbReference type="ChEBI" id="CHEBI:18420"/>
    </cofactor>
</comment>
<dbReference type="SMART" id="SM00091">
    <property type="entry name" value="PAS"/>
    <property type="match status" value="1"/>
</dbReference>
<dbReference type="InterPro" id="IPR029016">
    <property type="entry name" value="GAF-like_dom_sf"/>
</dbReference>
<accession>A0A831RM81</accession>
<dbReference type="Gene3D" id="3.30.70.270">
    <property type="match status" value="1"/>
</dbReference>
<evidence type="ECO:0000313" key="6">
    <source>
        <dbReference type="EMBL" id="HEB95474.1"/>
    </source>
</evidence>
<sequence>MATASDSGSSERSVWKRTEAALRFLAELGPANDRETFLQQALRRAAEFYGARWAFAGRFTDESHTAIRTLALYDNGHFPPNITYLLADAPCAGVVGNRIELIPSGVLQRFPNDLLLKTLGVDSYFGVTLDGVDGPGGILVVMHDGPMQVDETTASVLRSFAVRIGAELDRLQVAEELRRRDHILGTVADISSRFLRNDHWQKKLHQVMFLLGDAAAAGRIWLVHNRRGAGGGLTMEQEDGWSWDRDAVEQGSVPPAFHGIDYRPDFCHWEAQLEAGRPVREERASAPPGLRAFLERQEIQALVAVPVKVDDRWWGFIAFGDGPVRHQWSEAEVEAMQVAGDIIGAAIAHERDKSELNFANSVYDNSLEAIMIMDGEDRIIRVNPAFSRVTGYAADEVIGRDATMLCSGRHDREFLAGIQRELETRGFWRGEMWGRRRSGEEYPLQMSITLSQDASGQSRYRIALFNDISDEKRYQEHIQHLALYDPLTDLPNRRLFQERLDQALRESRRQNKPVALLYVDLDNFKPVNDTFGHDTGDRLLLQLTERLRGLIREADTLARLGGDEFTIILHQLEDRPQTFSRVSAIAEQIIEAVNQPFLIDGHDISLSASVGIALYPRDAGNRKQLILHADRAMYHAKESGKNTFRFYSEDMDLRARRRLLLEARLRSALLRDELVVHYQPQSDLSSGRIVGLEALVRWRYDDRQLLFPGEFIPLAEETGEIVAIGYWVIRTACRQLRSWHDQGYQPLTMTINISPRQLIQADFPDRVAQILRETGVPAEALEFDTTEKILVADGGAIEALTRLKKMGIHIALDDFGTGYSSLAQLQNSPLDTLKIDASFISQISGGGGTPPLAAAIISLARGLNLRVIAEGVENASQLEFLRHHHCECAQGLMLGDSIPAEKIPLLLDPGWQPDASRVIL</sequence>
<dbReference type="PROSITE" id="PS50883">
    <property type="entry name" value="EAL"/>
    <property type="match status" value="1"/>
</dbReference>
<evidence type="ECO:0000259" key="2">
    <source>
        <dbReference type="PROSITE" id="PS50112"/>
    </source>
</evidence>
<dbReference type="NCBIfam" id="TIGR00229">
    <property type="entry name" value="sensory_box"/>
    <property type="match status" value="1"/>
</dbReference>
<evidence type="ECO:0000259" key="4">
    <source>
        <dbReference type="PROSITE" id="PS50883"/>
    </source>
</evidence>
<name>A0A831RM81_9GAMM</name>
<dbReference type="Pfam" id="PF01590">
    <property type="entry name" value="GAF"/>
    <property type="match status" value="1"/>
</dbReference>
<comment type="caution">
    <text evidence="6">The sequence shown here is derived from an EMBL/GenBank/DDBJ whole genome shotgun (WGS) entry which is preliminary data.</text>
</comment>
<dbReference type="GO" id="GO:0003824">
    <property type="term" value="F:catalytic activity"/>
    <property type="evidence" value="ECO:0007669"/>
    <property type="project" value="UniProtKB-ARBA"/>
</dbReference>
<dbReference type="Pfam" id="PF13426">
    <property type="entry name" value="PAS_9"/>
    <property type="match status" value="1"/>
</dbReference>
<dbReference type="CDD" id="cd01948">
    <property type="entry name" value="EAL"/>
    <property type="match status" value="1"/>
</dbReference>
<dbReference type="CDD" id="cd01949">
    <property type="entry name" value="GGDEF"/>
    <property type="match status" value="1"/>
</dbReference>
<dbReference type="FunFam" id="3.30.70.270:FF:000001">
    <property type="entry name" value="Diguanylate cyclase domain protein"/>
    <property type="match status" value="1"/>
</dbReference>
<dbReference type="SUPFAM" id="SSF141868">
    <property type="entry name" value="EAL domain-like"/>
    <property type="match status" value="1"/>
</dbReference>
<dbReference type="InterPro" id="IPR001633">
    <property type="entry name" value="EAL_dom"/>
</dbReference>
<dbReference type="InterPro" id="IPR035965">
    <property type="entry name" value="PAS-like_dom_sf"/>
</dbReference>
<dbReference type="InterPro" id="IPR029787">
    <property type="entry name" value="Nucleotide_cyclase"/>
</dbReference>
<dbReference type="SMART" id="SM00267">
    <property type="entry name" value="GGDEF"/>
    <property type="match status" value="1"/>
</dbReference>
<organism evidence="6">
    <name type="scientific">Sedimenticola thiotaurini</name>
    <dbReference type="NCBI Taxonomy" id="1543721"/>
    <lineage>
        <taxon>Bacteria</taxon>
        <taxon>Pseudomonadati</taxon>
        <taxon>Pseudomonadota</taxon>
        <taxon>Gammaproteobacteria</taxon>
        <taxon>Chromatiales</taxon>
        <taxon>Sedimenticolaceae</taxon>
        <taxon>Sedimenticola</taxon>
    </lineage>
</organism>
<dbReference type="Proteomes" id="UP000886251">
    <property type="component" value="Unassembled WGS sequence"/>
</dbReference>
<feature type="domain" description="PAS" evidence="2">
    <location>
        <begin position="355"/>
        <end position="400"/>
    </location>
</feature>
<dbReference type="SMART" id="SM00052">
    <property type="entry name" value="EAL"/>
    <property type="match status" value="1"/>
</dbReference>
<gene>
    <name evidence="6" type="ORF">ENI96_03445</name>
</gene>
<evidence type="ECO:0000256" key="1">
    <source>
        <dbReference type="ARBA" id="ARBA00001946"/>
    </source>
</evidence>
<dbReference type="Pfam" id="PF00563">
    <property type="entry name" value="EAL"/>
    <property type="match status" value="1"/>
</dbReference>
<dbReference type="InterPro" id="IPR003018">
    <property type="entry name" value="GAF"/>
</dbReference>
<dbReference type="Gene3D" id="3.30.450.40">
    <property type="match status" value="2"/>
</dbReference>
<dbReference type="CDD" id="cd00130">
    <property type="entry name" value="PAS"/>
    <property type="match status" value="1"/>
</dbReference>
<feature type="domain" description="GGDEF" evidence="5">
    <location>
        <begin position="512"/>
        <end position="649"/>
    </location>
</feature>
<dbReference type="InterPro" id="IPR000160">
    <property type="entry name" value="GGDEF_dom"/>
</dbReference>
<dbReference type="InterPro" id="IPR000700">
    <property type="entry name" value="PAS-assoc_C"/>
</dbReference>
<dbReference type="Gene3D" id="3.20.20.450">
    <property type="entry name" value="EAL domain"/>
    <property type="match status" value="1"/>
</dbReference>
<dbReference type="InterPro" id="IPR052155">
    <property type="entry name" value="Biofilm_reg_signaling"/>
</dbReference>
<dbReference type="PROSITE" id="PS50887">
    <property type="entry name" value="GGDEF"/>
    <property type="match status" value="1"/>
</dbReference>
<dbReference type="PROSITE" id="PS50112">
    <property type="entry name" value="PAS"/>
    <property type="match status" value="1"/>
</dbReference>
<feature type="domain" description="PAC" evidence="3">
    <location>
        <begin position="428"/>
        <end position="480"/>
    </location>
</feature>
<protein>
    <submittedName>
        <fullName evidence="6">EAL domain-containing protein</fullName>
    </submittedName>
</protein>
<proteinExistence type="predicted"/>
<dbReference type="SUPFAM" id="SSF55781">
    <property type="entry name" value="GAF domain-like"/>
    <property type="match status" value="2"/>
</dbReference>
<dbReference type="AlphaFoldDB" id="A0A831RM81"/>